<dbReference type="Proteomes" id="UP000181917">
    <property type="component" value="Unassembled WGS sequence"/>
</dbReference>
<keyword evidence="4" id="KW-1185">Reference proteome</keyword>
<keyword evidence="1" id="KW-1133">Transmembrane helix</keyword>
<evidence type="ECO:0000259" key="2">
    <source>
        <dbReference type="Pfam" id="PF25362"/>
    </source>
</evidence>
<evidence type="ECO:0000313" key="3">
    <source>
        <dbReference type="EMBL" id="SDR11981.1"/>
    </source>
</evidence>
<feature type="domain" description="PH" evidence="2">
    <location>
        <begin position="36"/>
        <end position="154"/>
    </location>
</feature>
<dbReference type="EMBL" id="FNKH01000002">
    <property type="protein sequence ID" value="SDR11981.1"/>
    <property type="molecule type" value="Genomic_DNA"/>
</dbReference>
<proteinExistence type="predicted"/>
<evidence type="ECO:0000256" key="1">
    <source>
        <dbReference type="SAM" id="Phobius"/>
    </source>
</evidence>
<dbReference type="RefSeq" id="WP_074702262.1">
    <property type="nucleotide sequence ID" value="NZ_CP018863.1"/>
</dbReference>
<protein>
    <recommendedName>
        <fullName evidence="2">PH domain-containing protein</fullName>
    </recommendedName>
</protein>
<dbReference type="InterPro" id="IPR057446">
    <property type="entry name" value="PH_bac"/>
</dbReference>
<feature type="transmembrane region" description="Helical" evidence="1">
    <location>
        <begin position="6"/>
        <end position="25"/>
    </location>
</feature>
<dbReference type="OrthoDB" id="3826692at2"/>
<keyword evidence="1" id="KW-0472">Membrane</keyword>
<gene>
    <name evidence="3" type="ORF">SAMN04489742_4053</name>
</gene>
<dbReference type="STRING" id="37928.SAMN04489742_4053"/>
<organism evidence="3 4">
    <name type="scientific">Crystallibacter crystallopoietes</name>
    <dbReference type="NCBI Taxonomy" id="37928"/>
    <lineage>
        <taxon>Bacteria</taxon>
        <taxon>Bacillati</taxon>
        <taxon>Actinomycetota</taxon>
        <taxon>Actinomycetes</taxon>
        <taxon>Micrococcales</taxon>
        <taxon>Micrococcaceae</taxon>
        <taxon>Crystallibacter</taxon>
    </lineage>
</organism>
<sequence length="168" mass="18453">MEYLGPGLLTLSLIIVLLALVFVGWRSRLKRQQDIAPLPEIPDDVDNPCAAYDGQYVVTTTAGDWLDRLAVHGLGIRSGALLRLYDHGLLFERRGATDVYIPAGSIRAVRSESGMIGKFVEKDGLAVITWNLGGKDVDTAFRNRHAEEKKPLLAHLNSYLPTAAPDED</sequence>
<keyword evidence="1" id="KW-0812">Transmembrane</keyword>
<name>A0A1H1GFN8_9MICC</name>
<reference evidence="3 4" key="1">
    <citation type="submission" date="2016-10" db="EMBL/GenBank/DDBJ databases">
        <authorList>
            <person name="de Groot N.N."/>
        </authorList>
    </citation>
    <scope>NUCLEOTIDE SEQUENCE [LARGE SCALE GENOMIC DNA]</scope>
    <source>
        <strain evidence="3 4">DSM 20117</strain>
    </source>
</reference>
<accession>A0A1H1GFN8</accession>
<dbReference type="KEGG" id="acry:AC20117_19115"/>
<dbReference type="AlphaFoldDB" id="A0A1H1GFN8"/>
<dbReference type="Pfam" id="PF25362">
    <property type="entry name" value="bPH_11"/>
    <property type="match status" value="1"/>
</dbReference>
<evidence type="ECO:0000313" key="4">
    <source>
        <dbReference type="Proteomes" id="UP000181917"/>
    </source>
</evidence>